<feature type="transmembrane region" description="Helical" evidence="7">
    <location>
        <begin position="29"/>
        <end position="50"/>
    </location>
</feature>
<organism evidence="10 11">
    <name type="scientific">Streptomyces polygonati</name>
    <dbReference type="NCBI Taxonomy" id="1617087"/>
    <lineage>
        <taxon>Bacteria</taxon>
        <taxon>Bacillati</taxon>
        <taxon>Actinomycetota</taxon>
        <taxon>Actinomycetes</taxon>
        <taxon>Kitasatosporales</taxon>
        <taxon>Streptomycetaceae</taxon>
        <taxon>Streptomyces</taxon>
    </lineage>
</organism>
<feature type="transmembrane region" description="Helical" evidence="7">
    <location>
        <begin position="731"/>
        <end position="755"/>
    </location>
</feature>
<feature type="transmembrane region" description="Helical" evidence="7">
    <location>
        <begin position="818"/>
        <end position="840"/>
    </location>
</feature>
<evidence type="ECO:0000313" key="10">
    <source>
        <dbReference type="EMBL" id="MFC4031491.1"/>
    </source>
</evidence>
<dbReference type="Pfam" id="PF02687">
    <property type="entry name" value="FtsX"/>
    <property type="match status" value="2"/>
</dbReference>
<dbReference type="Proteomes" id="UP001595765">
    <property type="component" value="Unassembled WGS sequence"/>
</dbReference>
<evidence type="ECO:0000259" key="9">
    <source>
        <dbReference type="Pfam" id="PF12704"/>
    </source>
</evidence>
<feature type="transmembrane region" description="Helical" evidence="7">
    <location>
        <begin position="427"/>
        <end position="448"/>
    </location>
</feature>
<dbReference type="PANTHER" id="PTHR30572">
    <property type="entry name" value="MEMBRANE COMPONENT OF TRANSPORTER-RELATED"/>
    <property type="match status" value="1"/>
</dbReference>
<evidence type="ECO:0000256" key="7">
    <source>
        <dbReference type="SAM" id="Phobius"/>
    </source>
</evidence>
<name>A0ABV8HIU0_9ACTN</name>
<comment type="subcellular location">
    <subcellularLocation>
        <location evidence="1">Cell membrane</location>
        <topology evidence="1">Multi-pass membrane protein</topology>
    </subcellularLocation>
</comment>
<feature type="transmembrane region" description="Helical" evidence="7">
    <location>
        <begin position="280"/>
        <end position="304"/>
    </location>
</feature>
<evidence type="ECO:0000256" key="1">
    <source>
        <dbReference type="ARBA" id="ARBA00004651"/>
    </source>
</evidence>
<comment type="caution">
    <text evidence="10">The sequence shown here is derived from an EMBL/GenBank/DDBJ whole genome shotgun (WGS) entry which is preliminary data.</text>
</comment>
<dbReference type="InterPro" id="IPR003838">
    <property type="entry name" value="ABC3_permease_C"/>
</dbReference>
<feature type="domain" description="ABC3 transporter permease C-terminal" evidence="8">
    <location>
        <begin position="734"/>
        <end position="850"/>
    </location>
</feature>
<feature type="domain" description="ABC3 transporter permease C-terminal" evidence="8">
    <location>
        <begin position="283"/>
        <end position="403"/>
    </location>
</feature>
<feature type="domain" description="MacB-like periplasmic core" evidence="9">
    <location>
        <begin position="31"/>
        <end position="246"/>
    </location>
</feature>
<dbReference type="EMBL" id="JBHSBB010000007">
    <property type="protein sequence ID" value="MFC4031491.1"/>
    <property type="molecule type" value="Genomic_DNA"/>
</dbReference>
<feature type="transmembrane region" description="Helical" evidence="7">
    <location>
        <begin position="501"/>
        <end position="525"/>
    </location>
</feature>
<gene>
    <name evidence="10" type="ORF">ACFO3J_08365</name>
</gene>
<dbReference type="PANTHER" id="PTHR30572:SF4">
    <property type="entry name" value="ABC TRANSPORTER PERMEASE YTRF"/>
    <property type="match status" value="1"/>
</dbReference>
<evidence type="ECO:0000256" key="4">
    <source>
        <dbReference type="ARBA" id="ARBA00022989"/>
    </source>
</evidence>
<feature type="transmembrane region" description="Helical" evidence="7">
    <location>
        <begin position="784"/>
        <end position="806"/>
    </location>
</feature>
<dbReference type="Pfam" id="PF12704">
    <property type="entry name" value="MacB_PCD"/>
    <property type="match status" value="2"/>
</dbReference>
<keyword evidence="2" id="KW-1003">Cell membrane</keyword>
<keyword evidence="11" id="KW-1185">Reference proteome</keyword>
<dbReference type="RefSeq" id="WP_386427669.1">
    <property type="nucleotide sequence ID" value="NZ_JBHSBB010000007.1"/>
</dbReference>
<evidence type="ECO:0000256" key="3">
    <source>
        <dbReference type="ARBA" id="ARBA00022692"/>
    </source>
</evidence>
<evidence type="ECO:0000259" key="8">
    <source>
        <dbReference type="Pfam" id="PF02687"/>
    </source>
</evidence>
<keyword evidence="3 7" id="KW-0812">Transmembrane</keyword>
<evidence type="ECO:0000256" key="6">
    <source>
        <dbReference type="ARBA" id="ARBA00038076"/>
    </source>
</evidence>
<protein>
    <submittedName>
        <fullName evidence="10">ABC transporter permease</fullName>
    </submittedName>
</protein>
<feature type="transmembrane region" description="Helical" evidence="7">
    <location>
        <begin position="454"/>
        <end position="480"/>
    </location>
</feature>
<keyword evidence="5 7" id="KW-0472">Membrane</keyword>
<evidence type="ECO:0000256" key="5">
    <source>
        <dbReference type="ARBA" id="ARBA00023136"/>
    </source>
</evidence>
<accession>A0ABV8HIU0</accession>
<dbReference type="InterPro" id="IPR050250">
    <property type="entry name" value="Macrolide_Exporter_MacB"/>
</dbReference>
<proteinExistence type="inferred from homology"/>
<feature type="transmembrane region" description="Helical" evidence="7">
    <location>
        <begin position="325"/>
        <end position="358"/>
    </location>
</feature>
<reference evidence="11" key="1">
    <citation type="journal article" date="2019" name="Int. J. Syst. Evol. Microbiol.">
        <title>The Global Catalogue of Microorganisms (GCM) 10K type strain sequencing project: providing services to taxonomists for standard genome sequencing and annotation.</title>
        <authorList>
            <consortium name="The Broad Institute Genomics Platform"/>
            <consortium name="The Broad Institute Genome Sequencing Center for Infectious Disease"/>
            <person name="Wu L."/>
            <person name="Ma J."/>
        </authorList>
    </citation>
    <scope>NUCLEOTIDE SEQUENCE [LARGE SCALE GENOMIC DNA]</scope>
    <source>
        <strain evidence="11">CGMCC 4.7237</strain>
    </source>
</reference>
<evidence type="ECO:0000256" key="2">
    <source>
        <dbReference type="ARBA" id="ARBA00022475"/>
    </source>
</evidence>
<evidence type="ECO:0000313" key="11">
    <source>
        <dbReference type="Proteomes" id="UP001595765"/>
    </source>
</evidence>
<feature type="domain" description="MacB-like periplasmic core" evidence="9">
    <location>
        <begin position="501"/>
        <end position="699"/>
    </location>
</feature>
<sequence length="858" mass="87004">MTRPPTLPTAARITLRLGLAGIRAHKRRFAGTFVAVLLGVAFLAGTMVMGDTLRAGFGKLFADAYSGTDTVVRGADQIRAGTGAGTRRPVPTGLLTAVRKVPGVAAAAPDIEGAGELVAHDGRTLETRGPTVAANWIADTGLNPYRLVEGQAPDAPGEAVINREAARQAGLRVGDTTVLRTPDPVKITIVGVATFGGEDGEGQTTFAGLTYADAERYLMPAPGEATALKVRAAPGIGSRQLTERVARTLPAPYEAITGQQAGAETEDATAGAFLDIFTSLLVVFAGIALLVATFSIHNTFAIVVAQRSRENALLRALGASRRQILGSTLAEASVVAAAASGAGLLGGIGVAAGLQALFPAVGFPFPGRGLVIHAAAMAVPLAVGLLVCVGSAVLPALRAGRTAPIAALRESAADTSGASRRRATTGLATAAAGVALTAAGVAAASLPLTGIGAALTLAAFVLLGPVAASVAVRLLGAPVARLRGVSGALARRNALRSPHRTAATATALMIGVAVVSLFTVFGASLKETMSQAVDRSFAGDVAISAQVYGAGGSGLSPRIAPTVARLPQVEAAVGLGRGIAEVDGRGRQLTVTDPAALSRLLDLGTVRGSLAGLGSHAVAVSRKEADQRGWTTGSPVELGFADGQRVPFTVAAVYDRADLAGDYLITRAAWAPHHIQDKDTLVAIGFRDGVPTAAGKAAVIKAVAAFGAPDVRTRSEYAESSAAGIDTFLTLIYALLALAVLIALLGIANTLTLAVHERTRELGLLRAVGQTRAQLRAMVRWESVMVAAFGTAGGTGLGAFLGWALVRATDSDGTSAFAIPPARLAVVVLVGVTAGVLAGWRPARRAARLDILRATASE</sequence>
<dbReference type="InterPro" id="IPR025857">
    <property type="entry name" value="MacB_PCD"/>
</dbReference>
<feature type="transmembrane region" description="Helical" evidence="7">
    <location>
        <begin position="370"/>
        <end position="394"/>
    </location>
</feature>
<keyword evidence="4 7" id="KW-1133">Transmembrane helix</keyword>
<comment type="similarity">
    <text evidence="6">Belongs to the ABC-4 integral membrane protein family.</text>
</comment>